<evidence type="ECO:0000259" key="2">
    <source>
        <dbReference type="PROSITE" id="PS51724"/>
    </source>
</evidence>
<dbReference type="RefSeq" id="WP_330108402.1">
    <property type="nucleotide sequence ID" value="NZ_JAZDQT010000002.1"/>
</dbReference>
<feature type="chain" id="PRO_5047102645" evidence="1">
    <location>
        <begin position="21"/>
        <end position="147"/>
    </location>
</feature>
<dbReference type="InterPro" id="IPR036680">
    <property type="entry name" value="SPOR-like_sf"/>
</dbReference>
<protein>
    <submittedName>
        <fullName evidence="3">SPOR domain-containing protein</fullName>
    </submittedName>
</protein>
<gene>
    <name evidence="3" type="ORF">VRU48_13280</name>
</gene>
<feature type="signal peptide" evidence="1">
    <location>
        <begin position="1"/>
        <end position="20"/>
    </location>
</feature>
<name>A0ABU7I9H2_9SPHI</name>
<dbReference type="Proteomes" id="UP001336835">
    <property type="component" value="Unassembled WGS sequence"/>
</dbReference>
<reference evidence="3 4" key="1">
    <citation type="submission" date="2024-01" db="EMBL/GenBank/DDBJ databases">
        <title>Pedobacter sp. nov., isolated from fresh soil.</title>
        <authorList>
            <person name="Le N.T.T."/>
        </authorList>
    </citation>
    <scope>NUCLEOTIDE SEQUENCE [LARGE SCALE GENOMIC DNA]</scope>
    <source>
        <strain evidence="3 4">KR3-3</strain>
    </source>
</reference>
<keyword evidence="4" id="KW-1185">Reference proteome</keyword>
<organism evidence="3 4">
    <name type="scientific">Pedobacter albus</name>
    <dbReference type="NCBI Taxonomy" id="3113905"/>
    <lineage>
        <taxon>Bacteria</taxon>
        <taxon>Pseudomonadati</taxon>
        <taxon>Bacteroidota</taxon>
        <taxon>Sphingobacteriia</taxon>
        <taxon>Sphingobacteriales</taxon>
        <taxon>Sphingobacteriaceae</taxon>
        <taxon>Pedobacter</taxon>
    </lineage>
</organism>
<dbReference type="SUPFAM" id="SSF110997">
    <property type="entry name" value="Sporulation related repeat"/>
    <property type="match status" value="1"/>
</dbReference>
<dbReference type="PROSITE" id="PS51724">
    <property type="entry name" value="SPOR"/>
    <property type="match status" value="1"/>
</dbReference>
<comment type="caution">
    <text evidence="3">The sequence shown here is derived from an EMBL/GenBank/DDBJ whole genome shotgun (WGS) entry which is preliminary data.</text>
</comment>
<evidence type="ECO:0000313" key="3">
    <source>
        <dbReference type="EMBL" id="MEE1946088.1"/>
    </source>
</evidence>
<dbReference type="Pfam" id="PF05036">
    <property type="entry name" value="SPOR"/>
    <property type="match status" value="1"/>
</dbReference>
<evidence type="ECO:0000256" key="1">
    <source>
        <dbReference type="SAM" id="SignalP"/>
    </source>
</evidence>
<dbReference type="Gene3D" id="3.30.70.1070">
    <property type="entry name" value="Sporulation related repeat"/>
    <property type="match status" value="1"/>
</dbReference>
<dbReference type="EMBL" id="JAZDQT010000002">
    <property type="protein sequence ID" value="MEE1946088.1"/>
    <property type="molecule type" value="Genomic_DNA"/>
</dbReference>
<proteinExistence type="predicted"/>
<accession>A0ABU7I9H2</accession>
<sequence>MMRKIYLFLVVALFVQGALAQSKGELIIVKDPLIDSLIAKRLELNKKKATVTNPGSTAIVTDMGYRVQVFYGSDRREAFSEQTRFKNNYPKLGAYITYKEPNYYLRVGDFRTRMEAQRFLTELKASYPTLFIFREKINAPELEEVNK</sequence>
<keyword evidence="1" id="KW-0732">Signal</keyword>
<feature type="domain" description="SPOR" evidence="2">
    <location>
        <begin position="59"/>
        <end position="137"/>
    </location>
</feature>
<dbReference type="InterPro" id="IPR007730">
    <property type="entry name" value="SPOR-like_dom"/>
</dbReference>
<evidence type="ECO:0000313" key="4">
    <source>
        <dbReference type="Proteomes" id="UP001336835"/>
    </source>
</evidence>